<accession>A0A1F4V318</accession>
<name>A0A1F4V318_UNCKA</name>
<evidence type="ECO:0000313" key="2">
    <source>
        <dbReference type="EMBL" id="OGC51558.1"/>
    </source>
</evidence>
<protein>
    <submittedName>
        <fullName evidence="2">Uncharacterized protein</fullName>
    </submittedName>
</protein>
<keyword evidence="1" id="KW-0472">Membrane</keyword>
<organism evidence="2 3">
    <name type="scientific">candidate division WWE3 bacterium RIFCSPLOWO2_01_FULL_39_13</name>
    <dbReference type="NCBI Taxonomy" id="1802624"/>
    <lineage>
        <taxon>Bacteria</taxon>
        <taxon>Katanobacteria</taxon>
    </lineage>
</organism>
<feature type="transmembrane region" description="Helical" evidence="1">
    <location>
        <begin position="160"/>
        <end position="179"/>
    </location>
</feature>
<reference evidence="2 3" key="1">
    <citation type="journal article" date="2016" name="Nat. Commun.">
        <title>Thousands of microbial genomes shed light on interconnected biogeochemical processes in an aquifer system.</title>
        <authorList>
            <person name="Anantharaman K."/>
            <person name="Brown C.T."/>
            <person name="Hug L.A."/>
            <person name="Sharon I."/>
            <person name="Castelle C.J."/>
            <person name="Probst A.J."/>
            <person name="Thomas B.C."/>
            <person name="Singh A."/>
            <person name="Wilkins M.J."/>
            <person name="Karaoz U."/>
            <person name="Brodie E.L."/>
            <person name="Williams K.H."/>
            <person name="Hubbard S.S."/>
            <person name="Banfield J.F."/>
        </authorList>
    </citation>
    <scope>NUCLEOTIDE SEQUENCE [LARGE SCALE GENOMIC DNA]</scope>
</reference>
<dbReference type="EMBL" id="MEVH01000019">
    <property type="protein sequence ID" value="OGC51558.1"/>
    <property type="molecule type" value="Genomic_DNA"/>
</dbReference>
<gene>
    <name evidence="2" type="ORF">A2982_03210</name>
</gene>
<dbReference type="STRING" id="1802624.A2982_03210"/>
<evidence type="ECO:0000256" key="1">
    <source>
        <dbReference type="SAM" id="Phobius"/>
    </source>
</evidence>
<keyword evidence="1" id="KW-0812">Transmembrane</keyword>
<comment type="caution">
    <text evidence="2">The sequence shown here is derived from an EMBL/GenBank/DDBJ whole genome shotgun (WGS) entry which is preliminary data.</text>
</comment>
<dbReference type="AlphaFoldDB" id="A0A1F4V318"/>
<dbReference type="Proteomes" id="UP000178771">
    <property type="component" value="Unassembled WGS sequence"/>
</dbReference>
<proteinExistence type="predicted"/>
<evidence type="ECO:0000313" key="3">
    <source>
        <dbReference type="Proteomes" id="UP000178771"/>
    </source>
</evidence>
<keyword evidence="1" id="KW-1133">Transmembrane helix</keyword>
<sequence length="183" mass="19900">MREREISLRKIAQNSVAALAVVVTPSITLHSAHAESVETNHVTTVNALPQEQENDLRIFEQVDEFMETDMGKTLAGLFLVFSALNMIRTIHHGEKLDNRRKFAEALGASGLQLALTATLAASTVAEIDHRIPASLFMAYATFQAAYSIDDERQRWRGLPAAPGIGTAVALFGIGTAILIDSLK</sequence>